<name>A0ABN3KAA5_9ACTN</name>
<dbReference type="RefSeq" id="WP_344597301.1">
    <property type="nucleotide sequence ID" value="NZ_BAAARW010000039.1"/>
</dbReference>
<dbReference type="Proteomes" id="UP001501231">
    <property type="component" value="Unassembled WGS sequence"/>
</dbReference>
<keyword evidence="2" id="KW-1185">Reference proteome</keyword>
<protein>
    <submittedName>
        <fullName evidence="1">Uncharacterized protein</fullName>
    </submittedName>
</protein>
<gene>
    <name evidence="1" type="ORF">GCM10010191_86150</name>
</gene>
<sequence>MPEDRERPNISVGQDMIEMTVQGGGIGIGKVSGGTPDRLPEAIDALREILRRLQDEGLVDEQGEPVDEAAVQAEAARHRGVFRRILGTMNRSAGEAMLASVGGGAAATVVETLVSGA</sequence>
<accession>A0ABN3KAA5</accession>
<comment type="caution">
    <text evidence="1">The sequence shown here is derived from an EMBL/GenBank/DDBJ whole genome shotgun (WGS) entry which is preliminary data.</text>
</comment>
<evidence type="ECO:0000313" key="2">
    <source>
        <dbReference type="Proteomes" id="UP001501231"/>
    </source>
</evidence>
<proteinExistence type="predicted"/>
<evidence type="ECO:0000313" key="1">
    <source>
        <dbReference type="EMBL" id="GAA2454094.1"/>
    </source>
</evidence>
<organism evidence="1 2">
    <name type="scientific">Actinomadura vinacea</name>
    <dbReference type="NCBI Taxonomy" id="115336"/>
    <lineage>
        <taxon>Bacteria</taxon>
        <taxon>Bacillati</taxon>
        <taxon>Actinomycetota</taxon>
        <taxon>Actinomycetes</taxon>
        <taxon>Streptosporangiales</taxon>
        <taxon>Thermomonosporaceae</taxon>
        <taxon>Actinomadura</taxon>
    </lineage>
</organism>
<dbReference type="EMBL" id="BAAARW010000039">
    <property type="protein sequence ID" value="GAA2454094.1"/>
    <property type="molecule type" value="Genomic_DNA"/>
</dbReference>
<reference evidence="1 2" key="1">
    <citation type="journal article" date="2019" name="Int. J. Syst. Evol. Microbiol.">
        <title>The Global Catalogue of Microorganisms (GCM) 10K type strain sequencing project: providing services to taxonomists for standard genome sequencing and annotation.</title>
        <authorList>
            <consortium name="The Broad Institute Genomics Platform"/>
            <consortium name="The Broad Institute Genome Sequencing Center for Infectious Disease"/>
            <person name="Wu L."/>
            <person name="Ma J."/>
        </authorList>
    </citation>
    <scope>NUCLEOTIDE SEQUENCE [LARGE SCALE GENOMIC DNA]</scope>
    <source>
        <strain evidence="1 2">JCM 3325</strain>
    </source>
</reference>